<comment type="caution">
    <text evidence="2">The sequence shown here is derived from an EMBL/GenBank/DDBJ whole genome shotgun (WGS) entry which is preliminary data.</text>
</comment>
<dbReference type="InterPro" id="IPR058709">
    <property type="entry name" value="BSH_RND-rel"/>
</dbReference>
<name>A0A9D1KNM8_9FIRM</name>
<feature type="domain" description="RND related barrel-sandwich hybrid" evidence="1">
    <location>
        <begin position="54"/>
        <end position="248"/>
    </location>
</feature>
<proteinExistence type="predicted"/>
<accession>A0A9D1KNM8</accession>
<evidence type="ECO:0000313" key="3">
    <source>
        <dbReference type="Proteomes" id="UP000824165"/>
    </source>
</evidence>
<reference evidence="2" key="2">
    <citation type="journal article" date="2021" name="PeerJ">
        <title>Extensive microbial diversity within the chicken gut microbiome revealed by metagenomics and culture.</title>
        <authorList>
            <person name="Gilroy R."/>
            <person name="Ravi A."/>
            <person name="Getino M."/>
            <person name="Pursley I."/>
            <person name="Horton D.L."/>
            <person name="Alikhan N.F."/>
            <person name="Baker D."/>
            <person name="Gharbi K."/>
            <person name="Hall N."/>
            <person name="Watson M."/>
            <person name="Adriaenssens E.M."/>
            <person name="Foster-Nyarko E."/>
            <person name="Jarju S."/>
            <person name="Secka A."/>
            <person name="Antonio M."/>
            <person name="Oren A."/>
            <person name="Chaudhuri R.R."/>
            <person name="La Ragione R."/>
            <person name="Hildebrand F."/>
            <person name="Pallen M.J."/>
        </authorList>
    </citation>
    <scope>NUCLEOTIDE SEQUENCE</scope>
    <source>
        <strain evidence="2">CHK181-108</strain>
    </source>
</reference>
<evidence type="ECO:0000259" key="1">
    <source>
        <dbReference type="Pfam" id="PF26018"/>
    </source>
</evidence>
<reference evidence="2" key="1">
    <citation type="submission" date="2020-10" db="EMBL/GenBank/DDBJ databases">
        <authorList>
            <person name="Gilroy R."/>
        </authorList>
    </citation>
    <scope>NUCLEOTIDE SEQUENCE</scope>
    <source>
        <strain evidence="2">CHK181-108</strain>
    </source>
</reference>
<dbReference type="Proteomes" id="UP000824165">
    <property type="component" value="Unassembled WGS sequence"/>
</dbReference>
<evidence type="ECO:0000313" key="2">
    <source>
        <dbReference type="EMBL" id="HIT84693.1"/>
    </source>
</evidence>
<protein>
    <recommendedName>
        <fullName evidence="1">RND related barrel-sandwich hybrid domain-containing protein</fullName>
    </recommendedName>
</protein>
<dbReference type="Pfam" id="PF26018">
    <property type="entry name" value="BSH_RND_rel"/>
    <property type="match status" value="1"/>
</dbReference>
<gene>
    <name evidence="2" type="ORF">IAA60_02180</name>
</gene>
<dbReference type="AlphaFoldDB" id="A0A9D1KNM8"/>
<sequence length="395" mass="43261">MTKKIILGVFAAAALFFTAWGAWYVSSPVNSADVVTETVEHFVSDNDAVIIRDEQVCYSDIGGTIYSSVSEGERVAKDSLICTVFGGAVSADNLNELRMLDKKIERQSQSLNESSEYAEGADTESRINSMLRSVADAGRRNDIMRIADYKEDINSLRSGAELSDEELLQSLVLEKQALEERISADKFDVTAGMPGIYMTYTDGLETALSPENIESYTPSAMSGLMIAEPVRLAQGTVEEGGVVCKIANNHVWYAALTLSEADAEQCEEGAEVTLRFNSAGGQTVGGTIYFISEPEADGSRLAVVRCPEYFADAFSYRTADIDMIFESYTGVRLPIYALRSDEGGRYAVGMKGSAEYKCYCEVLYTDTENEFVIIKSIDTSPVKAEDMDRIIIGER</sequence>
<dbReference type="EMBL" id="DVLU01000018">
    <property type="protein sequence ID" value="HIT84693.1"/>
    <property type="molecule type" value="Genomic_DNA"/>
</dbReference>
<organism evidence="2 3">
    <name type="scientific">Candidatus Ornithomonoglobus intestinigallinarum</name>
    <dbReference type="NCBI Taxonomy" id="2840894"/>
    <lineage>
        <taxon>Bacteria</taxon>
        <taxon>Bacillati</taxon>
        <taxon>Bacillota</taxon>
        <taxon>Clostridia</taxon>
        <taxon>Candidatus Ornithomonoglobus</taxon>
    </lineage>
</organism>